<proteinExistence type="predicted"/>
<feature type="region of interest" description="Disordered" evidence="1">
    <location>
        <begin position="229"/>
        <end position="254"/>
    </location>
</feature>
<keyword evidence="3" id="KW-1185">Reference proteome</keyword>
<dbReference type="EMBL" id="BOOR01000038">
    <property type="protein sequence ID" value="GII56713.1"/>
    <property type="molecule type" value="Genomic_DNA"/>
</dbReference>
<name>A0A8J3V3F3_9ACTN</name>
<reference evidence="2" key="1">
    <citation type="submission" date="2021-01" db="EMBL/GenBank/DDBJ databases">
        <title>Whole genome shotgun sequence of Planotetraspora thailandica NBRC 104271.</title>
        <authorList>
            <person name="Komaki H."/>
            <person name="Tamura T."/>
        </authorList>
    </citation>
    <scope>NUCLEOTIDE SEQUENCE</scope>
    <source>
        <strain evidence="2">NBRC 104271</strain>
    </source>
</reference>
<organism evidence="2 3">
    <name type="scientific">Planotetraspora thailandica</name>
    <dbReference type="NCBI Taxonomy" id="487172"/>
    <lineage>
        <taxon>Bacteria</taxon>
        <taxon>Bacillati</taxon>
        <taxon>Actinomycetota</taxon>
        <taxon>Actinomycetes</taxon>
        <taxon>Streptosporangiales</taxon>
        <taxon>Streptosporangiaceae</taxon>
        <taxon>Planotetraspora</taxon>
    </lineage>
</organism>
<dbReference type="AlphaFoldDB" id="A0A8J3V3F3"/>
<dbReference type="Proteomes" id="UP000605992">
    <property type="component" value="Unassembled WGS sequence"/>
</dbReference>
<evidence type="ECO:0000256" key="1">
    <source>
        <dbReference type="SAM" id="MobiDB-lite"/>
    </source>
</evidence>
<dbReference type="RefSeq" id="WP_203946853.1">
    <property type="nucleotide sequence ID" value="NZ_BOOR01000038.1"/>
</dbReference>
<evidence type="ECO:0000313" key="2">
    <source>
        <dbReference type="EMBL" id="GII56713.1"/>
    </source>
</evidence>
<evidence type="ECO:0000313" key="3">
    <source>
        <dbReference type="Proteomes" id="UP000605992"/>
    </source>
</evidence>
<comment type="caution">
    <text evidence="2">The sequence shown here is derived from an EMBL/GenBank/DDBJ whole genome shotgun (WGS) entry which is preliminary data.</text>
</comment>
<sequence length="267" mass="28523">MAPPTLDAVLTGLARDNATGSVRVGKEGTVYLTRGRVSYAESATTPGIEELLTASGRITATGVRGVRQASGPEADGGDLLVNKGVLSRGELEFSALGATLDASFFLLRSGAPRCRFKDGDTHWLGAHWFFDIPGLFRECERRTEQLERTWPSAELDDRPVVPVERLGGGHVLLTAHQWELLVAADSTATPVDLARRLGRPAYATLLAVRELAAAGLLAVQAEVDAPALPKRKAAGPARDTPARPRPPQADPTDVNLLIRLRDALEAL</sequence>
<accession>A0A8J3V3F3</accession>
<protein>
    <submittedName>
        <fullName evidence="2">Uncharacterized protein</fullName>
    </submittedName>
</protein>
<gene>
    <name evidence="2" type="ORF">Pth03_51020</name>
</gene>